<proteinExistence type="predicted"/>
<dbReference type="EMBL" id="CP036263">
    <property type="protein sequence ID" value="QDS98273.1"/>
    <property type="molecule type" value="Genomic_DNA"/>
</dbReference>
<reference evidence="1 3" key="1">
    <citation type="submission" date="2019-02" db="EMBL/GenBank/DDBJ databases">
        <title>Deep-cultivation of Planctomycetes and their phenomic and genomic characterization uncovers novel biology.</title>
        <authorList>
            <person name="Wiegand S."/>
            <person name="Jogler M."/>
            <person name="Boedeker C."/>
            <person name="Pinto D."/>
            <person name="Vollmers J."/>
            <person name="Rivas-Marin E."/>
            <person name="Kohn T."/>
            <person name="Peeters S.H."/>
            <person name="Heuer A."/>
            <person name="Rast P."/>
            <person name="Oberbeckmann S."/>
            <person name="Bunk B."/>
            <person name="Jeske O."/>
            <person name="Meyerdierks A."/>
            <person name="Storesund J.E."/>
            <person name="Kallscheuer N."/>
            <person name="Luecker S."/>
            <person name="Lage O.M."/>
            <person name="Pohl T."/>
            <person name="Merkel B.J."/>
            <person name="Hornburger P."/>
            <person name="Mueller R.-W."/>
            <person name="Bruemmer F."/>
            <person name="Labrenz M."/>
            <person name="Spormann A.M."/>
            <person name="Op den Camp H."/>
            <person name="Overmann J."/>
            <person name="Amann R."/>
            <person name="Jetten M.S.M."/>
            <person name="Mascher T."/>
            <person name="Medema M.H."/>
            <person name="Devos D.P."/>
            <person name="Kaster A.-K."/>
            <person name="Ovreas L."/>
            <person name="Rohde M."/>
            <person name="Galperin M.Y."/>
            <person name="Jogler C."/>
        </authorList>
    </citation>
    <scope>NUCLEOTIDE SEQUENCE [LARGE SCALE GENOMIC DNA]</scope>
    <source>
        <strain evidence="1 3">HG15A2</strain>
    </source>
</reference>
<organism evidence="1 3">
    <name type="scientific">Adhaeretor mobilis</name>
    <dbReference type="NCBI Taxonomy" id="1930276"/>
    <lineage>
        <taxon>Bacteria</taxon>
        <taxon>Pseudomonadati</taxon>
        <taxon>Planctomycetota</taxon>
        <taxon>Planctomycetia</taxon>
        <taxon>Pirellulales</taxon>
        <taxon>Lacipirellulaceae</taxon>
        <taxon>Adhaeretor</taxon>
    </lineage>
</organism>
<keyword evidence="3" id="KW-1185">Reference proteome</keyword>
<dbReference type="OrthoDB" id="290144at2"/>
<gene>
    <name evidence="1" type="ORF">HG15A2_15460</name>
    <name evidence="2" type="ORF">HG15A2_45900</name>
</gene>
<dbReference type="EMBL" id="CP036263">
    <property type="protein sequence ID" value="QDT01248.1"/>
    <property type="molecule type" value="Genomic_DNA"/>
</dbReference>
<protein>
    <submittedName>
        <fullName evidence="1">Uncharacterized protein</fullName>
    </submittedName>
</protein>
<dbReference type="KEGG" id="amob:HG15A2_15460"/>
<evidence type="ECO:0000313" key="2">
    <source>
        <dbReference type="EMBL" id="QDT01248.1"/>
    </source>
</evidence>
<evidence type="ECO:0000313" key="3">
    <source>
        <dbReference type="Proteomes" id="UP000319852"/>
    </source>
</evidence>
<evidence type="ECO:0000313" key="1">
    <source>
        <dbReference type="EMBL" id="QDS98273.1"/>
    </source>
</evidence>
<dbReference type="RefSeq" id="WP_145063300.1">
    <property type="nucleotide sequence ID" value="NZ_CP036263.1"/>
</dbReference>
<dbReference type="KEGG" id="amob:HG15A2_45900"/>
<dbReference type="Proteomes" id="UP000319852">
    <property type="component" value="Chromosome"/>
</dbReference>
<sequence length="88" mass="10420">MLTPNTVSFKGALQFLEEFQRLIDYQACRGGAHRMILYQQLLDCVASHRVADRPDRFEPRLLKRRPKHFAFLRKPRHVIKSEMVKGVR</sequence>
<accession>A0A517MTS1</accession>
<dbReference type="AlphaFoldDB" id="A0A517MTS1"/>
<name>A0A517MTS1_9BACT</name>